<dbReference type="Proteomes" id="UP000622317">
    <property type="component" value="Unassembled WGS sequence"/>
</dbReference>
<sequence length="367" mass="41956">MIRQHPISLSFPLFAFGLFLATTSPAQEQDEGWSEFETSVETIAQDELEESNTTAAYPDEPPPFRRRIMREDITVRSKNLRLDSGKKIRLVYGTPKKAQNVPAVFVLDIETNILANAPTFRGLNSTKRQQRDFLDASYLLRSPFGSNMLGNGFAVAYIVADDLETIRSARTPDWIGIFDRVRDLKPVDGNNVFLFSTREYANLSVYLTSRYNFSGFILEEPGYLLFSSKTHEDVIRKSDKLSSEEIWRRTDPTREFVYEKVFSRIRTPIMLIRNPDSAGYAFSEKTLISKLNQTRSYYETIEVRGMGRDLTVFGGSTNSGVIDVSPKVSYYPPTVSKWVYEIISYMRINSSVDPVALRDPANMRSWK</sequence>
<reference evidence="2" key="1">
    <citation type="submission" date="2020-09" db="EMBL/GenBank/DDBJ databases">
        <title>Pelagicoccus enzymogenes sp. nov. with an EPS production, isolated from marine sediment.</title>
        <authorList>
            <person name="Feng X."/>
        </authorList>
    </citation>
    <scope>NUCLEOTIDE SEQUENCE</scope>
    <source>
        <strain evidence="2">NFK12</strain>
    </source>
</reference>
<dbReference type="AlphaFoldDB" id="A0A927F7Z5"/>
<gene>
    <name evidence="2" type="ORF">IEN85_08535</name>
</gene>
<keyword evidence="1" id="KW-0732">Signal</keyword>
<evidence type="ECO:0000313" key="2">
    <source>
        <dbReference type="EMBL" id="MBD5779539.1"/>
    </source>
</evidence>
<feature type="chain" id="PRO_5038071660" evidence="1">
    <location>
        <begin position="27"/>
        <end position="367"/>
    </location>
</feature>
<name>A0A927F7Z5_9BACT</name>
<comment type="caution">
    <text evidence="2">The sequence shown here is derived from an EMBL/GenBank/DDBJ whole genome shotgun (WGS) entry which is preliminary data.</text>
</comment>
<evidence type="ECO:0000313" key="3">
    <source>
        <dbReference type="Proteomes" id="UP000622317"/>
    </source>
</evidence>
<proteinExistence type="predicted"/>
<accession>A0A927F7Z5</accession>
<keyword evidence="3" id="KW-1185">Reference proteome</keyword>
<feature type="signal peptide" evidence="1">
    <location>
        <begin position="1"/>
        <end position="26"/>
    </location>
</feature>
<dbReference type="RefSeq" id="WP_191616678.1">
    <property type="nucleotide sequence ID" value="NZ_JACYFG010000009.1"/>
</dbReference>
<dbReference type="EMBL" id="JACYFG010000009">
    <property type="protein sequence ID" value="MBD5779539.1"/>
    <property type="molecule type" value="Genomic_DNA"/>
</dbReference>
<protein>
    <submittedName>
        <fullName evidence="2">Uncharacterized protein</fullName>
    </submittedName>
</protein>
<organism evidence="2 3">
    <name type="scientific">Pelagicoccus enzymogenes</name>
    <dbReference type="NCBI Taxonomy" id="2773457"/>
    <lineage>
        <taxon>Bacteria</taxon>
        <taxon>Pseudomonadati</taxon>
        <taxon>Verrucomicrobiota</taxon>
        <taxon>Opitutia</taxon>
        <taxon>Puniceicoccales</taxon>
        <taxon>Pelagicoccaceae</taxon>
        <taxon>Pelagicoccus</taxon>
    </lineage>
</organism>
<evidence type="ECO:0000256" key="1">
    <source>
        <dbReference type="SAM" id="SignalP"/>
    </source>
</evidence>